<sequence length="342" mass="34975">MAAAAKPKVAVLGAGSWGTALAALIARHGHPTVLWGRDPVVASAIAGRHENPRYLPGIALPAGLHATTSLPDALADAGLVLVVVPSHAFAETLRALAPLRPAGAGVAWATKGFEPGSGRFLHEVAGEVLGDGVPLAVVTGPSFAKEVAEGLPTALTVHSDDAGFCQQVADALHGPAFRAYTGNDMRGAELGGAMKNVLAVATGVADGMGLGLNARAGLITRGLNEMLRLNIALGGRPETLMGLAGLGDLVLTCTGDLSRNRRLGLALGRGASIADAVREIGQVVESLQTADEVMRLANAHGIELPIAEGVRDVLHGTVTPAEGLARLMARERKAEYPQSLFC</sequence>
<keyword evidence="3 13" id="KW-0521">NADP</keyword>
<evidence type="ECO:0000313" key="21">
    <source>
        <dbReference type="EMBL" id="TCT25138.1"/>
    </source>
</evidence>
<feature type="binding site" evidence="13">
    <location>
        <position position="260"/>
    </location>
    <ligand>
        <name>sn-glycerol 3-phosphate</name>
        <dbReference type="ChEBI" id="CHEBI:57597"/>
    </ligand>
</feature>
<dbReference type="Pfam" id="PF01210">
    <property type="entry name" value="NAD_Gly3P_dh_N"/>
    <property type="match status" value="1"/>
</dbReference>
<evidence type="ECO:0000256" key="16">
    <source>
        <dbReference type="PIRSR" id="PIRSR000114-3"/>
    </source>
</evidence>
<evidence type="ECO:0000256" key="3">
    <source>
        <dbReference type="ARBA" id="ARBA00022857"/>
    </source>
</evidence>
<dbReference type="InterPro" id="IPR036291">
    <property type="entry name" value="NAD(P)-bd_dom_sf"/>
</dbReference>
<evidence type="ECO:0000256" key="2">
    <source>
        <dbReference type="ARBA" id="ARBA00022516"/>
    </source>
</evidence>
<dbReference type="InterPro" id="IPR006109">
    <property type="entry name" value="G3P_DH_NAD-dep_C"/>
</dbReference>
<dbReference type="GO" id="GO:0051287">
    <property type="term" value="F:NAD binding"/>
    <property type="evidence" value="ECO:0007669"/>
    <property type="project" value="InterPro"/>
</dbReference>
<feature type="binding site" evidence="13">
    <location>
        <position position="17"/>
    </location>
    <ligand>
        <name>NADPH</name>
        <dbReference type="ChEBI" id="CHEBI:57783"/>
    </ligand>
</feature>
<dbReference type="AlphaFoldDB" id="A0A4R3N950"/>
<protein>
    <recommendedName>
        <fullName evidence="11 13">Glycerol-3-phosphate dehydrogenase [NAD(P)+]</fullName>
        <ecNumber evidence="10 13">1.1.1.94</ecNumber>
    </recommendedName>
    <alternativeName>
        <fullName evidence="13">NAD(P)(+)-dependent glycerol-3-phosphate dehydrogenase</fullName>
    </alternativeName>
    <alternativeName>
        <fullName evidence="12 13">NAD(P)H-dependent dihydroxyacetone-phosphate reductase</fullName>
    </alternativeName>
</protein>
<feature type="domain" description="Glycerol-3-phosphate dehydrogenase NAD-dependent C-terminal" evidence="20">
    <location>
        <begin position="184"/>
        <end position="322"/>
    </location>
</feature>
<evidence type="ECO:0000256" key="5">
    <source>
        <dbReference type="ARBA" id="ARBA00023027"/>
    </source>
</evidence>
<keyword evidence="5 13" id="KW-0520">NAD</keyword>
<dbReference type="EC" id="1.1.1.94" evidence="10 13"/>
<feature type="binding site" evidence="16">
    <location>
        <position position="259"/>
    </location>
    <ligand>
        <name>NAD(+)</name>
        <dbReference type="ChEBI" id="CHEBI:57540"/>
    </ligand>
</feature>
<evidence type="ECO:0000256" key="1">
    <source>
        <dbReference type="ARBA" id="ARBA00011009"/>
    </source>
</evidence>
<dbReference type="RefSeq" id="WP_114959557.1">
    <property type="nucleotide sequence ID" value="NZ_MSZW01000002.1"/>
</dbReference>
<keyword evidence="13" id="KW-0963">Cytoplasm</keyword>
<keyword evidence="7 13" id="KW-0594">Phospholipid biosynthesis</keyword>
<feature type="binding site" evidence="13">
    <location>
        <position position="195"/>
    </location>
    <ligand>
        <name>sn-glycerol 3-phosphate</name>
        <dbReference type="ChEBI" id="CHEBI:57597"/>
    </ligand>
</feature>
<gene>
    <name evidence="13" type="primary">gpsA</name>
    <name evidence="21" type="ORF">EDC34_10225</name>
</gene>
<evidence type="ECO:0000259" key="19">
    <source>
        <dbReference type="Pfam" id="PF01210"/>
    </source>
</evidence>
<reference evidence="21 22" key="1">
    <citation type="submission" date="2019-03" db="EMBL/GenBank/DDBJ databases">
        <title>Genomic Encyclopedia of Type Strains, Phase IV (KMG-IV): sequencing the most valuable type-strain genomes for metagenomic binning, comparative biology and taxonomic classification.</title>
        <authorList>
            <person name="Goeker M."/>
        </authorList>
    </citation>
    <scope>NUCLEOTIDE SEQUENCE [LARGE SCALE GENOMIC DNA]</scope>
    <source>
        <strain evidence="21 22">DSM 13605</strain>
    </source>
</reference>
<feature type="binding site" evidence="13">
    <location>
        <position position="258"/>
    </location>
    <ligand>
        <name>sn-glycerol 3-phosphate</name>
        <dbReference type="ChEBI" id="CHEBI:57597"/>
    </ligand>
</feature>
<dbReference type="FunFam" id="1.10.1040.10:FF:000001">
    <property type="entry name" value="Glycerol-3-phosphate dehydrogenase [NAD(P)+]"/>
    <property type="match status" value="1"/>
</dbReference>
<dbReference type="PIRSF" id="PIRSF000114">
    <property type="entry name" value="Glycerol-3-P_dh"/>
    <property type="match status" value="1"/>
</dbReference>
<dbReference type="GO" id="GO:0046167">
    <property type="term" value="P:glycerol-3-phosphate biosynthetic process"/>
    <property type="evidence" value="ECO:0007669"/>
    <property type="project" value="UniProtKB-UniRule"/>
</dbReference>
<dbReference type="NCBIfam" id="NF000942">
    <property type="entry name" value="PRK00094.1-4"/>
    <property type="match status" value="1"/>
</dbReference>
<comment type="catalytic activity">
    <reaction evidence="9">
        <text>sn-glycerol 3-phosphate + NADP(+) = dihydroxyacetone phosphate + NADPH + H(+)</text>
        <dbReference type="Rhea" id="RHEA:11096"/>
        <dbReference type="ChEBI" id="CHEBI:15378"/>
        <dbReference type="ChEBI" id="CHEBI:57597"/>
        <dbReference type="ChEBI" id="CHEBI:57642"/>
        <dbReference type="ChEBI" id="CHEBI:57783"/>
        <dbReference type="ChEBI" id="CHEBI:58349"/>
        <dbReference type="EC" id="1.1.1.94"/>
    </reaction>
    <physiologicalReaction direction="right-to-left" evidence="9">
        <dbReference type="Rhea" id="RHEA:11098"/>
    </physiologicalReaction>
</comment>
<evidence type="ECO:0000256" key="4">
    <source>
        <dbReference type="ARBA" id="ARBA00023002"/>
    </source>
</evidence>
<feature type="active site" description="Proton acceptor" evidence="13 14">
    <location>
        <position position="195"/>
    </location>
</feature>
<dbReference type="GO" id="GO:0005975">
    <property type="term" value="P:carbohydrate metabolic process"/>
    <property type="evidence" value="ECO:0007669"/>
    <property type="project" value="InterPro"/>
</dbReference>
<dbReference type="NCBIfam" id="NF000940">
    <property type="entry name" value="PRK00094.1-2"/>
    <property type="match status" value="1"/>
</dbReference>
<evidence type="ECO:0000256" key="12">
    <source>
        <dbReference type="ARBA" id="ARBA00080511"/>
    </source>
</evidence>
<dbReference type="Pfam" id="PF07479">
    <property type="entry name" value="NAD_Gly3P_dh_C"/>
    <property type="match status" value="1"/>
</dbReference>
<comment type="caution">
    <text evidence="13">Lacks conserved residue(s) required for the propagation of feature annotation.</text>
</comment>
<feature type="binding site" evidence="13">
    <location>
        <position position="259"/>
    </location>
    <ligand>
        <name>sn-glycerol 3-phosphate</name>
        <dbReference type="ChEBI" id="CHEBI:57597"/>
    </ligand>
</feature>
<dbReference type="Gene3D" id="3.40.50.720">
    <property type="entry name" value="NAD(P)-binding Rossmann-like Domain"/>
    <property type="match status" value="1"/>
</dbReference>
<comment type="catalytic activity">
    <reaction evidence="13">
        <text>sn-glycerol 3-phosphate + NAD(+) = dihydroxyacetone phosphate + NADH + H(+)</text>
        <dbReference type="Rhea" id="RHEA:11092"/>
        <dbReference type="ChEBI" id="CHEBI:15378"/>
        <dbReference type="ChEBI" id="CHEBI:57540"/>
        <dbReference type="ChEBI" id="CHEBI:57597"/>
        <dbReference type="ChEBI" id="CHEBI:57642"/>
        <dbReference type="ChEBI" id="CHEBI:57945"/>
        <dbReference type="EC" id="1.1.1.94"/>
    </reaction>
</comment>
<dbReference type="GO" id="GO:0005829">
    <property type="term" value="C:cytosol"/>
    <property type="evidence" value="ECO:0007669"/>
    <property type="project" value="TreeGrafter"/>
</dbReference>
<dbReference type="Gene3D" id="1.10.1040.10">
    <property type="entry name" value="N-(1-d-carboxylethyl)-l-norvaline Dehydrogenase, domain 2"/>
    <property type="match status" value="1"/>
</dbReference>
<dbReference type="GO" id="GO:0141152">
    <property type="term" value="F:glycerol-3-phosphate dehydrogenase (NAD+) activity"/>
    <property type="evidence" value="ECO:0007669"/>
    <property type="project" value="RHEA"/>
</dbReference>
<keyword evidence="22" id="KW-1185">Reference proteome</keyword>
<feature type="domain" description="Glycerol-3-phosphate dehydrogenase NAD-dependent N-terminal" evidence="19">
    <location>
        <begin position="8"/>
        <end position="163"/>
    </location>
</feature>
<feature type="binding site" evidence="13">
    <location>
        <position position="283"/>
    </location>
    <ligand>
        <name>NADPH</name>
        <dbReference type="ChEBI" id="CHEBI:57783"/>
    </ligand>
</feature>
<feature type="binding site" evidence="13">
    <location>
        <position position="140"/>
    </location>
    <ligand>
        <name>sn-glycerol 3-phosphate</name>
        <dbReference type="ChEBI" id="CHEBI:57597"/>
    </ligand>
</feature>
<evidence type="ECO:0000256" key="6">
    <source>
        <dbReference type="ARBA" id="ARBA00023098"/>
    </source>
</evidence>
<accession>A0A4R3N950</accession>
<dbReference type="PROSITE" id="PS00957">
    <property type="entry name" value="NAD_G3PDH"/>
    <property type="match status" value="1"/>
</dbReference>
<feature type="binding site" evidence="13">
    <location>
        <position position="111"/>
    </location>
    <ligand>
        <name>sn-glycerol 3-phosphate</name>
        <dbReference type="ChEBI" id="CHEBI:57597"/>
    </ligand>
</feature>
<evidence type="ECO:0000256" key="14">
    <source>
        <dbReference type="PIRSR" id="PIRSR000114-1"/>
    </source>
</evidence>
<dbReference type="FunFam" id="3.40.50.720:FF:000019">
    <property type="entry name" value="Glycerol-3-phosphate dehydrogenase [NAD(P)+]"/>
    <property type="match status" value="1"/>
</dbReference>
<evidence type="ECO:0000256" key="10">
    <source>
        <dbReference type="ARBA" id="ARBA00066687"/>
    </source>
</evidence>
<evidence type="ECO:0000256" key="18">
    <source>
        <dbReference type="SAM" id="SignalP"/>
    </source>
</evidence>
<dbReference type="GO" id="GO:0141153">
    <property type="term" value="F:glycerol-3-phosphate dehydrogenase (NADP+) activity"/>
    <property type="evidence" value="ECO:0007669"/>
    <property type="project" value="RHEA"/>
</dbReference>
<evidence type="ECO:0000256" key="15">
    <source>
        <dbReference type="PIRSR" id="PIRSR000114-2"/>
    </source>
</evidence>
<dbReference type="InterPro" id="IPR011128">
    <property type="entry name" value="G3P_DH_NAD-dep_N"/>
</dbReference>
<feature type="binding site" evidence="15">
    <location>
        <begin position="259"/>
        <end position="260"/>
    </location>
    <ligand>
        <name>substrate</name>
    </ligand>
</feature>
<feature type="binding site" evidence="13">
    <location>
        <position position="142"/>
    </location>
    <ligand>
        <name>sn-glycerol 3-phosphate</name>
        <dbReference type="ChEBI" id="CHEBI:57597"/>
    </ligand>
</feature>
<keyword evidence="2 13" id="KW-0444">Lipid biosynthesis</keyword>
<evidence type="ECO:0000256" key="13">
    <source>
        <dbReference type="HAMAP-Rule" id="MF_00394"/>
    </source>
</evidence>
<keyword evidence="13" id="KW-0547">Nucleotide-binding</keyword>
<dbReference type="SUPFAM" id="SSF48179">
    <property type="entry name" value="6-phosphogluconate dehydrogenase C-terminal domain-like"/>
    <property type="match status" value="1"/>
</dbReference>
<dbReference type="OrthoDB" id="9812273at2"/>
<name>A0A4R3N950_9GAMM</name>
<comment type="subcellular location">
    <subcellularLocation>
        <location evidence="13">Cytoplasm</location>
    </subcellularLocation>
</comment>
<dbReference type="HAMAP" id="MF_00394">
    <property type="entry name" value="NAD_Glyc3P_dehydrog"/>
    <property type="match status" value="1"/>
</dbReference>
<feature type="binding site" evidence="16">
    <location>
        <begin position="13"/>
        <end position="18"/>
    </location>
    <ligand>
        <name>NAD(+)</name>
        <dbReference type="ChEBI" id="CHEBI:57540"/>
    </ligand>
</feature>
<evidence type="ECO:0000256" key="8">
    <source>
        <dbReference type="ARBA" id="ARBA00023264"/>
    </source>
</evidence>
<feature type="binding site" evidence="13">
    <location>
        <position position="285"/>
    </location>
    <ligand>
        <name>NADPH</name>
        <dbReference type="ChEBI" id="CHEBI:57783"/>
    </ligand>
</feature>
<dbReference type="UniPathway" id="UPA00940"/>
<evidence type="ECO:0000256" key="9">
    <source>
        <dbReference type="ARBA" id="ARBA00052716"/>
    </source>
</evidence>
<dbReference type="Proteomes" id="UP000295414">
    <property type="component" value="Unassembled WGS sequence"/>
</dbReference>
<comment type="pathway">
    <text evidence="13">Membrane lipid metabolism; glycerophospholipid metabolism.</text>
</comment>
<evidence type="ECO:0000256" key="17">
    <source>
        <dbReference type="RuleBase" id="RU000437"/>
    </source>
</evidence>
<feature type="binding site" evidence="16">
    <location>
        <position position="144"/>
    </location>
    <ligand>
        <name>NAD(+)</name>
        <dbReference type="ChEBI" id="CHEBI:57540"/>
    </ligand>
</feature>
<feature type="signal peptide" evidence="18">
    <location>
        <begin position="1"/>
        <end position="22"/>
    </location>
</feature>
<dbReference type="InterPro" id="IPR013328">
    <property type="entry name" value="6PGD_dom2"/>
</dbReference>
<keyword evidence="8 13" id="KW-1208">Phospholipid metabolism</keyword>
<evidence type="ECO:0000313" key="22">
    <source>
        <dbReference type="Proteomes" id="UP000295414"/>
    </source>
</evidence>
<feature type="binding site" evidence="13">
    <location>
        <position position="259"/>
    </location>
    <ligand>
        <name>NADPH</name>
        <dbReference type="ChEBI" id="CHEBI:57783"/>
    </ligand>
</feature>
<dbReference type="InterPro" id="IPR006168">
    <property type="entry name" value="G3P_DH_NAD-dep"/>
</dbReference>
<dbReference type="InterPro" id="IPR008927">
    <property type="entry name" value="6-PGluconate_DH-like_C_sf"/>
</dbReference>
<comment type="function">
    <text evidence="13">Catalyzes the reduction of the glycolytic intermediate dihydroxyacetone phosphate (DHAP) to sn-glycerol 3-phosphate (G3P), the key precursor for phospholipid synthesis.</text>
</comment>
<evidence type="ECO:0000256" key="11">
    <source>
        <dbReference type="ARBA" id="ARBA00069372"/>
    </source>
</evidence>
<evidence type="ECO:0000259" key="20">
    <source>
        <dbReference type="Pfam" id="PF07479"/>
    </source>
</evidence>
<feature type="binding site" evidence="13">
    <location>
        <position position="248"/>
    </location>
    <ligand>
        <name>sn-glycerol 3-phosphate</name>
        <dbReference type="ChEBI" id="CHEBI:57597"/>
    </ligand>
</feature>
<dbReference type="GO" id="GO:0046168">
    <property type="term" value="P:glycerol-3-phosphate catabolic process"/>
    <property type="evidence" value="ECO:0007669"/>
    <property type="project" value="InterPro"/>
</dbReference>
<feature type="binding site" evidence="13">
    <location>
        <position position="16"/>
    </location>
    <ligand>
        <name>NADPH</name>
        <dbReference type="ChEBI" id="CHEBI:57783"/>
    </ligand>
</feature>
<organism evidence="21 22">
    <name type="scientific">Thermomonas haemolytica</name>
    <dbReference type="NCBI Taxonomy" id="141949"/>
    <lineage>
        <taxon>Bacteria</taxon>
        <taxon>Pseudomonadati</taxon>
        <taxon>Pseudomonadota</taxon>
        <taxon>Gammaproteobacteria</taxon>
        <taxon>Lysobacterales</taxon>
        <taxon>Lysobacteraceae</taxon>
        <taxon>Thermomonas</taxon>
    </lineage>
</organism>
<feature type="binding site" evidence="13">
    <location>
        <position position="111"/>
    </location>
    <ligand>
        <name>NADPH</name>
        <dbReference type="ChEBI" id="CHEBI:57783"/>
    </ligand>
</feature>
<feature type="binding site" evidence="13">
    <location>
        <position position="54"/>
    </location>
    <ligand>
        <name>NADPH</name>
        <dbReference type="ChEBI" id="CHEBI:57783"/>
    </ligand>
</feature>
<proteinExistence type="inferred from homology"/>
<comment type="caution">
    <text evidence="21">The sequence shown here is derived from an EMBL/GenBank/DDBJ whole genome shotgun (WGS) entry which is preliminary data.</text>
</comment>
<keyword evidence="6 13" id="KW-0443">Lipid metabolism</keyword>
<feature type="binding site" evidence="13">
    <location>
        <position position="37"/>
    </location>
    <ligand>
        <name>NADPH</name>
        <dbReference type="ChEBI" id="CHEBI:57783"/>
    </ligand>
</feature>
<dbReference type="PANTHER" id="PTHR11728:SF1">
    <property type="entry name" value="GLYCEROL-3-PHOSPHATE DEHYDROGENASE [NAD(+)] 2, CHLOROPLASTIC"/>
    <property type="match status" value="1"/>
</dbReference>
<dbReference type="GO" id="GO:0046474">
    <property type="term" value="P:glycerophospholipid biosynthetic process"/>
    <property type="evidence" value="ECO:0007669"/>
    <property type="project" value="TreeGrafter"/>
</dbReference>
<feature type="chain" id="PRO_5020421059" description="Glycerol-3-phosphate dehydrogenase [NAD(P)+]" evidence="18">
    <location>
        <begin position="23"/>
        <end position="342"/>
    </location>
</feature>
<feature type="binding site" evidence="15">
    <location>
        <position position="111"/>
    </location>
    <ligand>
        <name>substrate</name>
    </ligand>
</feature>
<dbReference type="SUPFAM" id="SSF51735">
    <property type="entry name" value="NAD(P)-binding Rossmann-fold domains"/>
    <property type="match status" value="1"/>
</dbReference>
<dbReference type="PRINTS" id="PR00077">
    <property type="entry name" value="GPDHDRGNASE"/>
</dbReference>
<dbReference type="PANTHER" id="PTHR11728">
    <property type="entry name" value="GLYCEROL-3-PHOSPHATE DEHYDROGENASE"/>
    <property type="match status" value="1"/>
</dbReference>
<evidence type="ECO:0000256" key="7">
    <source>
        <dbReference type="ARBA" id="ARBA00023209"/>
    </source>
</evidence>
<comment type="similarity">
    <text evidence="1 13 17">Belongs to the NAD-dependent glycerol-3-phosphate dehydrogenase family.</text>
</comment>
<keyword evidence="4 13" id="KW-0560">Oxidoreductase</keyword>
<dbReference type="EMBL" id="SMAP01000002">
    <property type="protein sequence ID" value="TCT25138.1"/>
    <property type="molecule type" value="Genomic_DNA"/>
</dbReference>
<feature type="binding site" evidence="13">
    <location>
        <position position="144"/>
    </location>
    <ligand>
        <name>NADPH</name>
        <dbReference type="ChEBI" id="CHEBI:57783"/>
    </ligand>
</feature>
<keyword evidence="18" id="KW-0732">Signal</keyword>